<protein>
    <submittedName>
        <fullName evidence="2">Uncharacterized protein</fullName>
    </submittedName>
</protein>
<evidence type="ECO:0000313" key="2">
    <source>
        <dbReference type="EMBL" id="GAA4649221.1"/>
    </source>
</evidence>
<reference evidence="3" key="1">
    <citation type="journal article" date="2019" name="Int. J. Syst. Evol. Microbiol.">
        <title>The Global Catalogue of Microorganisms (GCM) 10K type strain sequencing project: providing services to taxonomists for standard genome sequencing and annotation.</title>
        <authorList>
            <consortium name="The Broad Institute Genomics Platform"/>
            <consortium name="The Broad Institute Genome Sequencing Center for Infectious Disease"/>
            <person name="Wu L."/>
            <person name="Ma J."/>
        </authorList>
    </citation>
    <scope>NUCLEOTIDE SEQUENCE [LARGE SCALE GENOMIC DNA]</scope>
    <source>
        <strain evidence="3">JCM 17805</strain>
    </source>
</reference>
<name>A0ABP8V1U9_9GAMM</name>
<dbReference type="EMBL" id="BAABFL010000125">
    <property type="protein sequence ID" value="GAA4649221.1"/>
    <property type="molecule type" value="Genomic_DNA"/>
</dbReference>
<accession>A0ABP8V1U9</accession>
<proteinExistence type="predicted"/>
<sequence>MQKQVASASQRVETAQTALQSQISNGIQNTYGNTITRTDAQNFAKSLEGSNSNTAQAVNKIAKGLEESHGLTKDEARTVAAAHALQTSVSGGGSIGLGFDGVPFLTGGLSIGTETKANENNSLEKSSKEASQLSKMRSAMESLNKDESVAATLNDAVRSDASEGNVDAWTTGMNKTDQRNVVDAAQEVKQASKTYNELSSADQRIGAEMRHNPMQVTSRMANVRDDNGVNPVMKAYMDATQGNLKYQKAVNNVTDRFAEMGIGFASHDQEKIAATLTALSEMGSPEATRIAANMYKAAGYGMPETGNSSVHSNVAESAEINAGDQNTRVKTDINESMIDQLAKEKVAEPITGRAAVGDHNAQGQDNVDAQHDQNLAHNADLRREQISSKLAGRKFVDGEHLPKQTAEEAYPDIGTPKPGRLYERGTEDALNEGYSPRQAHIFGKVVADPEYANGLYKGIEFENTKDGGGKVAGRSDGKDGIYSVTNPGLSEKGQNLVNTLAKESNVSQDVAEGMLASIIRSGTMKDAGVATDLKEFNELNAEAIAEYRIPFDFRDQPRASTL</sequence>
<feature type="region of interest" description="Disordered" evidence="1">
    <location>
        <begin position="116"/>
        <end position="137"/>
    </location>
</feature>
<keyword evidence="3" id="KW-1185">Reference proteome</keyword>
<evidence type="ECO:0000256" key="1">
    <source>
        <dbReference type="SAM" id="MobiDB-lite"/>
    </source>
</evidence>
<organism evidence="2 3">
    <name type="scientific">Kistimonas scapharcae</name>
    <dbReference type="NCBI Taxonomy" id="1036133"/>
    <lineage>
        <taxon>Bacteria</taxon>
        <taxon>Pseudomonadati</taxon>
        <taxon>Pseudomonadota</taxon>
        <taxon>Gammaproteobacteria</taxon>
        <taxon>Oceanospirillales</taxon>
        <taxon>Endozoicomonadaceae</taxon>
        <taxon>Kistimonas</taxon>
    </lineage>
</organism>
<gene>
    <name evidence="2" type="ORF">GCM10023116_14950</name>
</gene>
<evidence type="ECO:0000313" key="3">
    <source>
        <dbReference type="Proteomes" id="UP001500604"/>
    </source>
</evidence>
<comment type="caution">
    <text evidence="2">The sequence shown here is derived from an EMBL/GenBank/DDBJ whole genome shotgun (WGS) entry which is preliminary data.</text>
</comment>
<feature type="compositionally biased region" description="Polar residues" evidence="1">
    <location>
        <begin position="116"/>
        <end position="135"/>
    </location>
</feature>
<dbReference type="Proteomes" id="UP001500604">
    <property type="component" value="Unassembled WGS sequence"/>
</dbReference>
<dbReference type="RefSeq" id="WP_345195000.1">
    <property type="nucleotide sequence ID" value="NZ_BAABFL010000125.1"/>
</dbReference>